<dbReference type="EnsemblMetazoa" id="ADIR014141-RA">
    <property type="protein sequence ID" value="ADIR014141-PA"/>
    <property type="gene ID" value="ADIR014141"/>
</dbReference>
<name>A0A182NW57_9DIPT</name>
<dbReference type="VEuPathDB" id="VectorBase:ADIR014141"/>
<keyword evidence="2" id="KW-1185">Reference proteome</keyword>
<evidence type="ECO:0000313" key="2">
    <source>
        <dbReference type="Proteomes" id="UP000075884"/>
    </source>
</evidence>
<reference evidence="1" key="2">
    <citation type="submission" date="2020-05" db="UniProtKB">
        <authorList>
            <consortium name="EnsemblMetazoa"/>
        </authorList>
    </citation>
    <scope>IDENTIFICATION</scope>
    <source>
        <strain evidence="1">WRAIR2</strain>
    </source>
</reference>
<reference evidence="2" key="1">
    <citation type="submission" date="2013-03" db="EMBL/GenBank/DDBJ databases">
        <title>The Genome Sequence of Anopheles dirus WRAIR2.</title>
        <authorList>
            <consortium name="The Broad Institute Genomics Platform"/>
            <person name="Neafsey D.E."/>
            <person name="Walton C."/>
            <person name="Walker B."/>
            <person name="Young S.K."/>
            <person name="Zeng Q."/>
            <person name="Gargeya S."/>
            <person name="Fitzgerald M."/>
            <person name="Haas B."/>
            <person name="Abouelleil A."/>
            <person name="Allen A.W."/>
            <person name="Alvarado L."/>
            <person name="Arachchi H.M."/>
            <person name="Berlin A.M."/>
            <person name="Chapman S.B."/>
            <person name="Gainer-Dewar J."/>
            <person name="Goldberg J."/>
            <person name="Griggs A."/>
            <person name="Gujja S."/>
            <person name="Hansen M."/>
            <person name="Howarth C."/>
            <person name="Imamovic A."/>
            <person name="Ireland A."/>
            <person name="Larimer J."/>
            <person name="McCowan C."/>
            <person name="Murphy C."/>
            <person name="Pearson M."/>
            <person name="Poon T.W."/>
            <person name="Priest M."/>
            <person name="Roberts A."/>
            <person name="Saif S."/>
            <person name="Shea T."/>
            <person name="Sisk P."/>
            <person name="Sykes S."/>
            <person name="Wortman J."/>
            <person name="Nusbaum C."/>
            <person name="Birren B."/>
        </authorList>
    </citation>
    <scope>NUCLEOTIDE SEQUENCE [LARGE SCALE GENOMIC DNA]</scope>
    <source>
        <strain evidence="2">WRAIR2</strain>
    </source>
</reference>
<protein>
    <submittedName>
        <fullName evidence="1">Uncharacterized protein</fullName>
    </submittedName>
</protein>
<dbReference type="Proteomes" id="UP000075884">
    <property type="component" value="Unassembled WGS sequence"/>
</dbReference>
<sequence>MFGSRSDAAQIFPTERSSWKTFCFRSPFFSWLELLSNFVDLTGSCVHYSPSEAQQLLGT</sequence>
<proteinExistence type="predicted"/>
<dbReference type="AlphaFoldDB" id="A0A182NW57"/>
<accession>A0A182NW57</accession>
<organism evidence="1 2">
    <name type="scientific">Anopheles dirus</name>
    <dbReference type="NCBI Taxonomy" id="7168"/>
    <lineage>
        <taxon>Eukaryota</taxon>
        <taxon>Metazoa</taxon>
        <taxon>Ecdysozoa</taxon>
        <taxon>Arthropoda</taxon>
        <taxon>Hexapoda</taxon>
        <taxon>Insecta</taxon>
        <taxon>Pterygota</taxon>
        <taxon>Neoptera</taxon>
        <taxon>Endopterygota</taxon>
        <taxon>Diptera</taxon>
        <taxon>Nematocera</taxon>
        <taxon>Culicoidea</taxon>
        <taxon>Culicidae</taxon>
        <taxon>Anophelinae</taxon>
        <taxon>Anopheles</taxon>
    </lineage>
</organism>
<evidence type="ECO:0000313" key="1">
    <source>
        <dbReference type="EnsemblMetazoa" id="ADIR014141-PA"/>
    </source>
</evidence>